<dbReference type="FunFam" id="1.25.40.10:FF:001430">
    <property type="entry name" value="Os01g0800400 protein"/>
    <property type="match status" value="1"/>
</dbReference>
<dbReference type="Pfam" id="PF13812">
    <property type="entry name" value="PPR_3"/>
    <property type="match status" value="1"/>
</dbReference>
<feature type="repeat" description="PPR" evidence="3">
    <location>
        <begin position="258"/>
        <end position="292"/>
    </location>
</feature>
<comment type="caution">
    <text evidence="4">The sequence shown here is derived from an EMBL/GenBank/DDBJ whole genome shotgun (WGS) entry which is preliminary data.</text>
</comment>
<evidence type="ECO:0000256" key="3">
    <source>
        <dbReference type="PROSITE-ProRule" id="PRU00708"/>
    </source>
</evidence>
<dbReference type="FunFam" id="1.25.40.10:FF:000790">
    <property type="entry name" value="Pentatricopeptide repeat-containing protein"/>
    <property type="match status" value="1"/>
</dbReference>
<dbReference type="OrthoDB" id="185373at2759"/>
<keyword evidence="5" id="KW-1185">Reference proteome</keyword>
<dbReference type="NCBIfam" id="TIGR00756">
    <property type="entry name" value="PPR"/>
    <property type="match status" value="1"/>
</dbReference>
<dbReference type="Gene3D" id="1.25.40.10">
    <property type="entry name" value="Tetratricopeptide repeat domain"/>
    <property type="match status" value="3"/>
</dbReference>
<proteinExistence type="predicted"/>
<name>A0A6G1E5K2_9ORYZ</name>
<dbReference type="GO" id="GO:0009451">
    <property type="term" value="P:RNA modification"/>
    <property type="evidence" value="ECO:0007669"/>
    <property type="project" value="InterPro"/>
</dbReference>
<keyword evidence="1" id="KW-0677">Repeat</keyword>
<sequence>MLPAPPRRPCSPMSLSHHHPAFELIAALRGASCPSSALRLYSLLRIRVRPTDPSRFAWRPAVLVLKPLSAAASLPLLSHFHAHLLRSNLLAYPHVASSLLRCYSLLSPALAHHLFDQIPPSTCNLVVVNVMLGSLCRSSDLASARAFFDGIPDKDVVSWSTMLTCYFSHSRLAEGLAFFRTMTFTTQLAADYVMLVTVLTGCASAGLLPVSCRAIHGYVVRREITFTMHLGTALINCYSKAGRLDYASRVFLRVPLRNVMHWTAMICGTAVHLGSEEAIRLFEEMSLSGVQPNEMTFTALLSACGHAGLVDQGRLFFELMVDKYGLEPTIHHYGCIVDLYAKAGKLEDAYKVIKAMRMEPNTIIWSSLLAACKKFKNFDIAGEGMEKVLTMEISEENSGLYALISDLYAMGGRWEAVIRVRRLMEERNVRKIRGSSSIKVGELTYWKKIRMVHGDDLRAYEYIIN</sequence>
<dbReference type="PANTHER" id="PTHR47926:SF452">
    <property type="entry name" value="PENTATRICOPEPTIDE REPEAT-CONTAINING PROTEIN"/>
    <property type="match status" value="1"/>
</dbReference>
<dbReference type="AlphaFoldDB" id="A0A6G1E5K2"/>
<evidence type="ECO:0000313" key="4">
    <source>
        <dbReference type="EMBL" id="KAF0919704.1"/>
    </source>
</evidence>
<organism evidence="4 5">
    <name type="scientific">Oryza meyeriana var. granulata</name>
    <dbReference type="NCBI Taxonomy" id="110450"/>
    <lineage>
        <taxon>Eukaryota</taxon>
        <taxon>Viridiplantae</taxon>
        <taxon>Streptophyta</taxon>
        <taxon>Embryophyta</taxon>
        <taxon>Tracheophyta</taxon>
        <taxon>Spermatophyta</taxon>
        <taxon>Magnoliopsida</taxon>
        <taxon>Liliopsida</taxon>
        <taxon>Poales</taxon>
        <taxon>Poaceae</taxon>
        <taxon>BOP clade</taxon>
        <taxon>Oryzoideae</taxon>
        <taxon>Oryzeae</taxon>
        <taxon>Oryzinae</taxon>
        <taxon>Oryza</taxon>
        <taxon>Oryza meyeriana</taxon>
    </lineage>
</organism>
<reference evidence="4 5" key="1">
    <citation type="submission" date="2019-11" db="EMBL/GenBank/DDBJ databases">
        <title>Whole genome sequence of Oryza granulata.</title>
        <authorList>
            <person name="Li W."/>
        </authorList>
    </citation>
    <scope>NUCLEOTIDE SEQUENCE [LARGE SCALE GENOMIC DNA]</scope>
    <source>
        <strain evidence="5">cv. Menghai</strain>
        <tissue evidence="4">Leaf</tissue>
    </source>
</reference>
<gene>
    <name evidence="4" type="ORF">E2562_030952</name>
</gene>
<protein>
    <recommendedName>
        <fullName evidence="6">Pentacotripeptide-repeat region of PRORP domain-containing protein</fullName>
    </recommendedName>
</protein>
<dbReference type="Pfam" id="PF20431">
    <property type="entry name" value="E_motif"/>
    <property type="match status" value="1"/>
</dbReference>
<dbReference type="Proteomes" id="UP000479710">
    <property type="component" value="Unassembled WGS sequence"/>
</dbReference>
<dbReference type="Pfam" id="PF13041">
    <property type="entry name" value="PPR_2"/>
    <property type="match status" value="1"/>
</dbReference>
<evidence type="ECO:0000256" key="2">
    <source>
        <dbReference type="ARBA" id="ARBA00022946"/>
    </source>
</evidence>
<dbReference type="GO" id="GO:0003723">
    <property type="term" value="F:RNA binding"/>
    <property type="evidence" value="ECO:0007669"/>
    <property type="project" value="InterPro"/>
</dbReference>
<evidence type="ECO:0000313" key="5">
    <source>
        <dbReference type="Proteomes" id="UP000479710"/>
    </source>
</evidence>
<evidence type="ECO:0000256" key="1">
    <source>
        <dbReference type="ARBA" id="ARBA00022737"/>
    </source>
</evidence>
<evidence type="ECO:0008006" key="6">
    <source>
        <dbReference type="Google" id="ProtNLM"/>
    </source>
</evidence>
<dbReference type="InterPro" id="IPR011990">
    <property type="entry name" value="TPR-like_helical_dom_sf"/>
</dbReference>
<dbReference type="EMBL" id="SPHZ02000005">
    <property type="protein sequence ID" value="KAF0919704.1"/>
    <property type="molecule type" value="Genomic_DNA"/>
</dbReference>
<dbReference type="PANTHER" id="PTHR47926">
    <property type="entry name" value="PENTATRICOPEPTIDE REPEAT-CONTAINING PROTEIN"/>
    <property type="match status" value="1"/>
</dbReference>
<accession>A0A6G1E5K2</accession>
<dbReference type="InterPro" id="IPR046960">
    <property type="entry name" value="PPR_At4g14850-like_plant"/>
</dbReference>
<dbReference type="InterPro" id="IPR046848">
    <property type="entry name" value="E_motif"/>
</dbReference>
<feature type="repeat" description="PPR" evidence="3">
    <location>
        <begin position="293"/>
        <end position="328"/>
    </location>
</feature>
<dbReference type="PROSITE" id="PS51375">
    <property type="entry name" value="PPR"/>
    <property type="match status" value="2"/>
</dbReference>
<keyword evidence="2" id="KW-0809">Transit peptide</keyword>
<dbReference type="InterPro" id="IPR002885">
    <property type="entry name" value="PPR_rpt"/>
</dbReference>
<dbReference type="Pfam" id="PF01535">
    <property type="entry name" value="PPR"/>
    <property type="match status" value="2"/>
</dbReference>